<dbReference type="EMBL" id="JBHUOM010000019">
    <property type="protein sequence ID" value="MFD2935536.1"/>
    <property type="molecule type" value="Genomic_DNA"/>
</dbReference>
<dbReference type="Pfam" id="PF14200">
    <property type="entry name" value="RicinB_lectin_2"/>
    <property type="match status" value="1"/>
</dbReference>
<feature type="chain" id="PRO_5046952409" evidence="1">
    <location>
        <begin position="23"/>
        <end position="175"/>
    </location>
</feature>
<keyword evidence="1" id="KW-0732">Signal</keyword>
<accession>A0ABW6AJ62</accession>
<dbReference type="SUPFAM" id="SSF50370">
    <property type="entry name" value="Ricin B-like lectins"/>
    <property type="match status" value="1"/>
</dbReference>
<dbReference type="InterPro" id="IPR000772">
    <property type="entry name" value="Ricin_B_lectin"/>
</dbReference>
<proteinExistence type="predicted"/>
<feature type="signal peptide" evidence="1">
    <location>
        <begin position="1"/>
        <end position="22"/>
    </location>
</feature>
<dbReference type="Gene3D" id="2.80.10.50">
    <property type="match status" value="1"/>
</dbReference>
<keyword evidence="4" id="KW-1185">Reference proteome</keyword>
<reference evidence="4" key="1">
    <citation type="journal article" date="2019" name="Int. J. Syst. Evol. Microbiol.">
        <title>The Global Catalogue of Microorganisms (GCM) 10K type strain sequencing project: providing services to taxonomists for standard genome sequencing and annotation.</title>
        <authorList>
            <consortium name="The Broad Institute Genomics Platform"/>
            <consortium name="The Broad Institute Genome Sequencing Center for Infectious Disease"/>
            <person name="Wu L."/>
            <person name="Ma J."/>
        </authorList>
    </citation>
    <scope>NUCLEOTIDE SEQUENCE [LARGE SCALE GENOMIC DNA]</scope>
    <source>
        <strain evidence="4">KCTC 52490</strain>
    </source>
</reference>
<evidence type="ECO:0000313" key="3">
    <source>
        <dbReference type="EMBL" id="MFD2935536.1"/>
    </source>
</evidence>
<name>A0ABW6AJ62_9BACT</name>
<dbReference type="PROSITE" id="PS50231">
    <property type="entry name" value="RICIN_B_LECTIN"/>
    <property type="match status" value="1"/>
</dbReference>
<dbReference type="InterPro" id="IPR035992">
    <property type="entry name" value="Ricin_B-like_lectins"/>
</dbReference>
<sequence>MKKLLYYWLGLALMLSGQSTSGQTTQGQAIQGTYAIKNVQTGMLLRVKDAQKQDGTPIVLYTPTNWKCMTWDFHHLSGNAYQLKNLFTSKTLQPATGSATIGEKVAQQPIHPNQLDQQWEFVPIANHTYLIKLANSDLYLTPADSSGEINSGVILSPKQPTTRQQWTLYEQHPTF</sequence>
<dbReference type="RefSeq" id="WP_381503561.1">
    <property type="nucleotide sequence ID" value="NZ_JBHUOM010000019.1"/>
</dbReference>
<evidence type="ECO:0000256" key="1">
    <source>
        <dbReference type="SAM" id="SignalP"/>
    </source>
</evidence>
<protein>
    <submittedName>
        <fullName evidence="3">RICIN domain-containing protein</fullName>
    </submittedName>
</protein>
<gene>
    <name evidence="3" type="ORF">ACFS25_17265</name>
</gene>
<organism evidence="3 4">
    <name type="scientific">Spirosoma flavum</name>
    <dbReference type="NCBI Taxonomy" id="2048557"/>
    <lineage>
        <taxon>Bacteria</taxon>
        <taxon>Pseudomonadati</taxon>
        <taxon>Bacteroidota</taxon>
        <taxon>Cytophagia</taxon>
        <taxon>Cytophagales</taxon>
        <taxon>Cytophagaceae</taxon>
        <taxon>Spirosoma</taxon>
    </lineage>
</organism>
<evidence type="ECO:0000313" key="4">
    <source>
        <dbReference type="Proteomes" id="UP001597512"/>
    </source>
</evidence>
<dbReference type="CDD" id="cd00161">
    <property type="entry name" value="beta-trefoil_Ricin-like"/>
    <property type="match status" value="1"/>
</dbReference>
<dbReference type="Proteomes" id="UP001597512">
    <property type="component" value="Unassembled WGS sequence"/>
</dbReference>
<comment type="caution">
    <text evidence="3">The sequence shown here is derived from an EMBL/GenBank/DDBJ whole genome shotgun (WGS) entry which is preliminary data.</text>
</comment>
<feature type="domain" description="Ricin B lectin" evidence="2">
    <location>
        <begin position="70"/>
        <end position="146"/>
    </location>
</feature>
<evidence type="ECO:0000259" key="2">
    <source>
        <dbReference type="Pfam" id="PF14200"/>
    </source>
</evidence>